<evidence type="ECO:0000313" key="4">
    <source>
        <dbReference type="Proteomes" id="UP000886785"/>
    </source>
</evidence>
<dbReference type="SUPFAM" id="SSF160631">
    <property type="entry name" value="SMI1/KNR4-like"/>
    <property type="match status" value="1"/>
</dbReference>
<gene>
    <name evidence="3" type="ORF">IAA54_03620</name>
</gene>
<evidence type="ECO:0000256" key="1">
    <source>
        <dbReference type="SAM" id="MobiDB-lite"/>
    </source>
</evidence>
<comment type="caution">
    <text evidence="3">The sequence shown here is derived from an EMBL/GenBank/DDBJ whole genome shotgun (WGS) entry which is preliminary data.</text>
</comment>
<accession>A0A9D1DPP9</accession>
<dbReference type="SMART" id="SM00860">
    <property type="entry name" value="SMI1_KNR4"/>
    <property type="match status" value="1"/>
</dbReference>
<dbReference type="InterPro" id="IPR037883">
    <property type="entry name" value="Knr4/Smi1-like_sf"/>
</dbReference>
<dbReference type="Gene3D" id="3.40.1580.10">
    <property type="entry name" value="SMI1/KNR4-like"/>
    <property type="match status" value="1"/>
</dbReference>
<dbReference type="InterPro" id="IPR018958">
    <property type="entry name" value="Knr4/Smi1-like_dom"/>
</dbReference>
<proteinExistence type="predicted"/>
<feature type="region of interest" description="Disordered" evidence="1">
    <location>
        <begin position="1"/>
        <end position="23"/>
    </location>
</feature>
<dbReference type="Proteomes" id="UP000886785">
    <property type="component" value="Unassembled WGS sequence"/>
</dbReference>
<sequence>MTEKKTASTTFPEPGSEQLSKNLSADSVQYQLEPETLVRLLEPVYGNRDGKSASGFSEEEIRAAEERLGVRIPERYRRYLLECGKAGLNEKMHYILPPEELSLSHDVIAESIRDEWEPEWEEYGPDPENPYYQINQLPRERWGEITGNYLMIWVENQGCFYAGIRAEDLDRESPPVSLTTDDDYFEWAVVSNSIESFLLFMLMEFLAYVPQSEIEGKDAINAYLAEHGLDAGQLFPSKMPYDCLYTRTFWNNAEKMVGVCLLNNGEDGGEKGAPSKLYLFPLERAQKKQ</sequence>
<evidence type="ECO:0000313" key="3">
    <source>
        <dbReference type="EMBL" id="HIR56735.1"/>
    </source>
</evidence>
<dbReference type="Pfam" id="PF09346">
    <property type="entry name" value="SMI1_KNR4"/>
    <property type="match status" value="1"/>
</dbReference>
<reference evidence="3" key="2">
    <citation type="journal article" date="2021" name="PeerJ">
        <title>Extensive microbial diversity within the chicken gut microbiome revealed by metagenomics and culture.</title>
        <authorList>
            <person name="Gilroy R."/>
            <person name="Ravi A."/>
            <person name="Getino M."/>
            <person name="Pursley I."/>
            <person name="Horton D.L."/>
            <person name="Alikhan N.F."/>
            <person name="Baker D."/>
            <person name="Gharbi K."/>
            <person name="Hall N."/>
            <person name="Watson M."/>
            <person name="Adriaenssens E.M."/>
            <person name="Foster-Nyarko E."/>
            <person name="Jarju S."/>
            <person name="Secka A."/>
            <person name="Antonio M."/>
            <person name="Oren A."/>
            <person name="Chaudhuri R.R."/>
            <person name="La Ragione R."/>
            <person name="Hildebrand F."/>
            <person name="Pallen M.J."/>
        </authorList>
    </citation>
    <scope>NUCLEOTIDE SEQUENCE</scope>
    <source>
        <strain evidence="3">ChiSjej1B19-7085</strain>
    </source>
</reference>
<dbReference type="EMBL" id="DVHF01000040">
    <property type="protein sequence ID" value="HIR56735.1"/>
    <property type="molecule type" value="Genomic_DNA"/>
</dbReference>
<organism evidence="3 4">
    <name type="scientific">Candidatus Gallacutalibacter pullicola</name>
    <dbReference type="NCBI Taxonomy" id="2840830"/>
    <lineage>
        <taxon>Bacteria</taxon>
        <taxon>Bacillati</taxon>
        <taxon>Bacillota</taxon>
        <taxon>Clostridia</taxon>
        <taxon>Eubacteriales</taxon>
        <taxon>Candidatus Gallacutalibacter</taxon>
    </lineage>
</organism>
<dbReference type="AlphaFoldDB" id="A0A9D1DPP9"/>
<protein>
    <submittedName>
        <fullName evidence="3">SMI1/KNR4 family protein</fullName>
    </submittedName>
</protein>
<evidence type="ECO:0000259" key="2">
    <source>
        <dbReference type="SMART" id="SM00860"/>
    </source>
</evidence>
<reference evidence="3" key="1">
    <citation type="submission" date="2020-10" db="EMBL/GenBank/DDBJ databases">
        <authorList>
            <person name="Gilroy R."/>
        </authorList>
    </citation>
    <scope>NUCLEOTIDE SEQUENCE</scope>
    <source>
        <strain evidence="3">ChiSjej1B19-7085</strain>
    </source>
</reference>
<feature type="domain" description="Knr4/Smi1-like" evidence="2">
    <location>
        <begin position="55"/>
        <end position="226"/>
    </location>
</feature>
<feature type="compositionally biased region" description="Polar residues" evidence="1">
    <location>
        <begin position="7"/>
        <end position="23"/>
    </location>
</feature>
<name>A0A9D1DPP9_9FIRM</name>